<accession>A0A497XJ23</accession>
<dbReference type="Pfam" id="PF13785">
    <property type="entry name" value="DUF4178"/>
    <property type="match status" value="2"/>
</dbReference>
<sequence>MGKVARCPSCGAPVEFKSVVSVLAVCDYCQSTLVRRGEELENLGKMAELLEDRSPLQRGAEGRWQGVHFGLIGRIQLKYEQGLWNEWHLLYDNGRSGWLSEAGGEYVLSMPLRVNEPLPAFADIALGQKYAVAGRNFAVTNILNAECVAGEGELPFKVGAGYPAPVVDLRDEQGGFATFDYSDDPERPLVFVGDSVDFKSLNWAKLREKAPIPEVTLKARAFNCPSCGSPLQVAHGNIETVGCGSCGAVLDTTHETVKLLARVSAQIEQPRLPLGSKGKLRDESVEIIGFMRRCMTADGVDYCWDEYVCLGADNKLLWMTQYDGHWNLARVLPRAVLTAVGSVTYEKQEFKHFQGYTARVAYVIGEFPWRVRLDETARVDDYVAPPRMLSRETTDNEETWTLSEYVAPEEIAAAFALAEGLPKPVGVYANQPNPLEERHRRVCRRFWQFGLAAVVIHLVLLIVGPGGTLFKQQLTFDPQDDEPKLTREFKLAGDGNRLEIAHRTGITNNWLGLNLTLVNKDTGQAWQESREIARYEGVDGGESWSEGSRDDEIVFGNLPAGTYVLAIDHDMDAKSAMLSAELSVARAGPRWSSLILLWLVLVLFPLWTRVRRGSFEVRRWAESDHPIVTSGDDGDD</sequence>
<evidence type="ECO:0000313" key="3">
    <source>
        <dbReference type="EMBL" id="RLJ67911.1"/>
    </source>
</evidence>
<keyword evidence="1" id="KW-1133">Transmembrane helix</keyword>
<keyword evidence="1" id="KW-0472">Membrane</keyword>
<feature type="transmembrane region" description="Helical" evidence="1">
    <location>
        <begin position="446"/>
        <end position="464"/>
    </location>
</feature>
<reference evidence="3 4" key="1">
    <citation type="submission" date="2018-10" db="EMBL/GenBank/DDBJ databases">
        <title>Genomic Encyclopedia of Type Strains, Phase IV (KMG-IV): sequencing the most valuable type-strain genomes for metagenomic binning, comparative biology and taxonomic classification.</title>
        <authorList>
            <person name="Goeker M."/>
        </authorList>
    </citation>
    <scope>NUCLEOTIDE SEQUENCE [LARGE SCALE GENOMIC DNA]</scope>
    <source>
        <strain evidence="3 4">DSM 26916</strain>
    </source>
</reference>
<organism evidence="3 4">
    <name type="scientific">Sulfurisoma sediminicola</name>
    <dbReference type="NCBI Taxonomy" id="1381557"/>
    <lineage>
        <taxon>Bacteria</taxon>
        <taxon>Pseudomonadati</taxon>
        <taxon>Pseudomonadota</taxon>
        <taxon>Betaproteobacteria</taxon>
        <taxon>Nitrosomonadales</taxon>
        <taxon>Sterolibacteriaceae</taxon>
        <taxon>Sulfurisoma</taxon>
    </lineage>
</organism>
<dbReference type="AlphaFoldDB" id="A0A497XJ23"/>
<dbReference type="InterPro" id="IPR025235">
    <property type="entry name" value="DUF4178"/>
</dbReference>
<feature type="domain" description="DUF4178" evidence="2">
    <location>
        <begin position="58"/>
        <end position="197"/>
    </location>
</feature>
<proteinExistence type="predicted"/>
<dbReference type="OrthoDB" id="228033at2"/>
<dbReference type="EMBL" id="RCCI01000004">
    <property type="protein sequence ID" value="RLJ67911.1"/>
    <property type="molecule type" value="Genomic_DNA"/>
</dbReference>
<feature type="transmembrane region" description="Helical" evidence="1">
    <location>
        <begin position="591"/>
        <end position="610"/>
    </location>
</feature>
<keyword evidence="4" id="KW-1185">Reference proteome</keyword>
<evidence type="ECO:0000313" key="4">
    <source>
        <dbReference type="Proteomes" id="UP000268908"/>
    </source>
</evidence>
<dbReference type="Proteomes" id="UP000268908">
    <property type="component" value="Unassembled WGS sequence"/>
</dbReference>
<protein>
    <submittedName>
        <fullName evidence="3">Uncharacterized protein DUF4178</fullName>
    </submittedName>
</protein>
<evidence type="ECO:0000256" key="1">
    <source>
        <dbReference type="SAM" id="Phobius"/>
    </source>
</evidence>
<evidence type="ECO:0000259" key="2">
    <source>
        <dbReference type="Pfam" id="PF13785"/>
    </source>
</evidence>
<gene>
    <name evidence="3" type="ORF">DFR35_0464</name>
</gene>
<feature type="domain" description="DUF4178" evidence="2">
    <location>
        <begin position="274"/>
        <end position="408"/>
    </location>
</feature>
<dbReference type="RefSeq" id="WP_121239860.1">
    <property type="nucleotide sequence ID" value="NZ_BHVV01000001.1"/>
</dbReference>
<name>A0A497XJ23_9PROT</name>
<keyword evidence="1" id="KW-0812">Transmembrane</keyword>
<comment type="caution">
    <text evidence="3">The sequence shown here is derived from an EMBL/GenBank/DDBJ whole genome shotgun (WGS) entry which is preliminary data.</text>
</comment>